<dbReference type="EMBL" id="JBBLZC010000017">
    <property type="protein sequence ID" value="MEK0084667.1"/>
    <property type="molecule type" value="Genomic_DNA"/>
</dbReference>
<keyword evidence="5 9" id="KW-0812">Transmembrane</keyword>
<evidence type="ECO:0000256" key="8">
    <source>
        <dbReference type="SAM" id="MobiDB-lite"/>
    </source>
</evidence>
<name>A0ABU8XTY2_9PROT</name>
<evidence type="ECO:0000256" key="5">
    <source>
        <dbReference type="ARBA" id="ARBA00022692"/>
    </source>
</evidence>
<feature type="transmembrane region" description="Helical" evidence="9">
    <location>
        <begin position="281"/>
        <end position="300"/>
    </location>
</feature>
<comment type="similarity">
    <text evidence="2">Belongs to the autoinducer-2 exporter (AI-2E) (TC 2.A.86) family.</text>
</comment>
<comment type="subcellular location">
    <subcellularLocation>
        <location evidence="1">Cell membrane</location>
        <topology evidence="1">Multi-pass membrane protein</topology>
    </subcellularLocation>
</comment>
<accession>A0ABU8XTY2</accession>
<evidence type="ECO:0000256" key="3">
    <source>
        <dbReference type="ARBA" id="ARBA00022448"/>
    </source>
</evidence>
<evidence type="ECO:0000256" key="9">
    <source>
        <dbReference type="SAM" id="Phobius"/>
    </source>
</evidence>
<sequence>MRNDARTLVVGWRIETIAALAGLALLAIGCVLVLKPFFSALLWAMILAYATWPAYAGLEARLQHRRSLAALLMTLALVLGFVLPLALVATTMADTVTAGAESVRQLIEYGPPPPPPWVVDLPLFGPELDAAWRQFASDTVAFAAFIKPYIAPARDLAIQAGLGIGAAVLEISLSVLAAFFLYRDGIEVVDRVRYLGQRILGERAHHLLLVTGDTIRGVIYGVVGTAIAQGILAGIGFYLAGIPGGLFLGFVTFILGLIPMGPPLVWIPAAFWLLWTGQLGWAVFLGIYGFFVISGVDNLLRPYLISRESRMPLLLVFLGVIGGALAFGFIGIFLGPTLLGVAFALVAEWSTSDRPEAGEAGGPVPTPVEAEAVGRRN</sequence>
<dbReference type="RefSeq" id="WP_418160519.1">
    <property type="nucleotide sequence ID" value="NZ_JBBLZC010000017.1"/>
</dbReference>
<comment type="caution">
    <text evidence="10">The sequence shown here is derived from an EMBL/GenBank/DDBJ whole genome shotgun (WGS) entry which is preliminary data.</text>
</comment>
<keyword evidence="11" id="KW-1185">Reference proteome</keyword>
<feature type="transmembrane region" description="Helical" evidence="9">
    <location>
        <begin position="246"/>
        <end position="275"/>
    </location>
</feature>
<gene>
    <name evidence="10" type="ORF">U1T56_16040</name>
</gene>
<feature type="transmembrane region" description="Helical" evidence="9">
    <location>
        <begin position="131"/>
        <end position="150"/>
    </location>
</feature>
<dbReference type="PROSITE" id="PS51257">
    <property type="entry name" value="PROKAR_LIPOPROTEIN"/>
    <property type="match status" value="1"/>
</dbReference>
<evidence type="ECO:0000256" key="7">
    <source>
        <dbReference type="ARBA" id="ARBA00023136"/>
    </source>
</evidence>
<keyword evidence="4" id="KW-1003">Cell membrane</keyword>
<keyword evidence="3" id="KW-0813">Transport</keyword>
<dbReference type="PANTHER" id="PTHR21716:SF67">
    <property type="entry name" value="TRANSPORT PROTEIN YDIK-RELATED"/>
    <property type="match status" value="1"/>
</dbReference>
<feature type="region of interest" description="Disordered" evidence="8">
    <location>
        <begin position="354"/>
        <end position="377"/>
    </location>
</feature>
<dbReference type="InterPro" id="IPR002549">
    <property type="entry name" value="AI-2E-like"/>
</dbReference>
<evidence type="ECO:0000256" key="4">
    <source>
        <dbReference type="ARBA" id="ARBA00022475"/>
    </source>
</evidence>
<feature type="transmembrane region" description="Helical" evidence="9">
    <location>
        <begin position="218"/>
        <end position="239"/>
    </location>
</feature>
<organism evidence="10 11">
    <name type="scientific">Benzoatithermus flavus</name>
    <dbReference type="NCBI Taxonomy" id="3108223"/>
    <lineage>
        <taxon>Bacteria</taxon>
        <taxon>Pseudomonadati</taxon>
        <taxon>Pseudomonadota</taxon>
        <taxon>Alphaproteobacteria</taxon>
        <taxon>Geminicoccales</taxon>
        <taxon>Geminicoccaceae</taxon>
        <taxon>Benzoatithermus</taxon>
    </lineage>
</organism>
<evidence type="ECO:0000256" key="1">
    <source>
        <dbReference type="ARBA" id="ARBA00004651"/>
    </source>
</evidence>
<feature type="transmembrane region" description="Helical" evidence="9">
    <location>
        <begin position="162"/>
        <end position="182"/>
    </location>
</feature>
<proteinExistence type="inferred from homology"/>
<keyword evidence="7 9" id="KW-0472">Membrane</keyword>
<dbReference type="Pfam" id="PF01594">
    <property type="entry name" value="AI-2E_transport"/>
    <property type="match status" value="1"/>
</dbReference>
<reference evidence="10 11" key="1">
    <citation type="submission" date="2024-01" db="EMBL/GenBank/DDBJ databases">
        <title>Multi-omics insights into the function and evolution of sodium benzoate biodegradation pathways in Benzoatithermus flavus gen. nov., sp. nov. from hot spring.</title>
        <authorList>
            <person name="Hu C.-J."/>
            <person name="Li W.-J."/>
        </authorList>
    </citation>
    <scope>NUCLEOTIDE SEQUENCE [LARGE SCALE GENOMIC DNA]</scope>
    <source>
        <strain evidence="10 11">SYSU G07066</strain>
    </source>
</reference>
<feature type="transmembrane region" description="Helical" evidence="9">
    <location>
        <begin position="40"/>
        <end position="58"/>
    </location>
</feature>
<keyword evidence="6 9" id="KW-1133">Transmembrane helix</keyword>
<feature type="transmembrane region" description="Helical" evidence="9">
    <location>
        <begin position="70"/>
        <end position="89"/>
    </location>
</feature>
<evidence type="ECO:0000313" key="10">
    <source>
        <dbReference type="EMBL" id="MEK0084667.1"/>
    </source>
</evidence>
<dbReference type="PANTHER" id="PTHR21716">
    <property type="entry name" value="TRANSMEMBRANE PROTEIN"/>
    <property type="match status" value="1"/>
</dbReference>
<evidence type="ECO:0000256" key="2">
    <source>
        <dbReference type="ARBA" id="ARBA00009773"/>
    </source>
</evidence>
<evidence type="ECO:0000256" key="6">
    <source>
        <dbReference type="ARBA" id="ARBA00022989"/>
    </source>
</evidence>
<dbReference type="Proteomes" id="UP001375743">
    <property type="component" value="Unassembled WGS sequence"/>
</dbReference>
<feature type="transmembrane region" description="Helical" evidence="9">
    <location>
        <begin position="312"/>
        <end position="345"/>
    </location>
</feature>
<feature type="transmembrane region" description="Helical" evidence="9">
    <location>
        <begin position="12"/>
        <end position="34"/>
    </location>
</feature>
<evidence type="ECO:0000313" key="11">
    <source>
        <dbReference type="Proteomes" id="UP001375743"/>
    </source>
</evidence>
<protein>
    <submittedName>
        <fullName evidence="10">AI-2E family transporter</fullName>
    </submittedName>
</protein>